<evidence type="ECO:0000313" key="2">
    <source>
        <dbReference type="Proteomes" id="UP000518752"/>
    </source>
</evidence>
<sequence>MEWTSIPAYKTFPNRGRVANRYFVGVTSGILRLACRDPDWLLDNDFPQNLNTHIAVDVSMAAVLRTKIRNQAAKLLGPFIRDKLAKEEERESKNWPGKPNDMISWLIDEAKGQSRSVHEPIASILAVDAAAIIS</sequence>
<gene>
    <name evidence="1" type="ORF">D9757_000939</name>
</gene>
<dbReference type="AlphaFoldDB" id="A0A8H5MFK6"/>
<evidence type="ECO:0000313" key="1">
    <source>
        <dbReference type="EMBL" id="KAF5392660.1"/>
    </source>
</evidence>
<reference evidence="1 2" key="1">
    <citation type="journal article" date="2020" name="ISME J.">
        <title>Uncovering the hidden diversity of litter-decomposition mechanisms in mushroom-forming fungi.</title>
        <authorList>
            <person name="Floudas D."/>
            <person name="Bentzer J."/>
            <person name="Ahren D."/>
            <person name="Johansson T."/>
            <person name="Persson P."/>
            <person name="Tunlid A."/>
        </authorList>
    </citation>
    <scope>NUCLEOTIDE SEQUENCE [LARGE SCALE GENOMIC DNA]</scope>
    <source>
        <strain evidence="1 2">CBS 406.79</strain>
    </source>
</reference>
<organism evidence="1 2">
    <name type="scientific">Collybiopsis confluens</name>
    <dbReference type="NCBI Taxonomy" id="2823264"/>
    <lineage>
        <taxon>Eukaryota</taxon>
        <taxon>Fungi</taxon>
        <taxon>Dikarya</taxon>
        <taxon>Basidiomycota</taxon>
        <taxon>Agaricomycotina</taxon>
        <taxon>Agaricomycetes</taxon>
        <taxon>Agaricomycetidae</taxon>
        <taxon>Agaricales</taxon>
        <taxon>Marasmiineae</taxon>
        <taxon>Omphalotaceae</taxon>
        <taxon>Collybiopsis</taxon>
    </lineage>
</organism>
<dbReference type="Proteomes" id="UP000518752">
    <property type="component" value="Unassembled WGS sequence"/>
</dbReference>
<keyword evidence="2" id="KW-1185">Reference proteome</keyword>
<name>A0A8H5MFK6_9AGAR</name>
<protein>
    <submittedName>
        <fullName evidence="1">Uncharacterized protein</fullName>
    </submittedName>
</protein>
<dbReference type="EMBL" id="JAACJN010000004">
    <property type="protein sequence ID" value="KAF5392660.1"/>
    <property type="molecule type" value="Genomic_DNA"/>
</dbReference>
<accession>A0A8H5MFK6</accession>
<dbReference type="OrthoDB" id="1844152at2759"/>
<proteinExistence type="predicted"/>
<comment type="caution">
    <text evidence="1">The sequence shown here is derived from an EMBL/GenBank/DDBJ whole genome shotgun (WGS) entry which is preliminary data.</text>
</comment>